<name>A0ABD0JTB3_9CAEN</name>
<evidence type="ECO:0000313" key="2">
    <source>
        <dbReference type="Proteomes" id="UP001519460"/>
    </source>
</evidence>
<keyword evidence="2" id="KW-1185">Reference proteome</keyword>
<dbReference type="EMBL" id="JACVVK020000338">
    <property type="protein sequence ID" value="KAK7477915.1"/>
    <property type="molecule type" value="Genomic_DNA"/>
</dbReference>
<dbReference type="Proteomes" id="UP001519460">
    <property type="component" value="Unassembled WGS sequence"/>
</dbReference>
<evidence type="ECO:0000313" key="1">
    <source>
        <dbReference type="EMBL" id="KAK7477915.1"/>
    </source>
</evidence>
<proteinExistence type="predicted"/>
<sequence length="183" mass="20424">MRVQSRQWIELIVISMQVQSRQWIELIVISMQVQSRQWIELIVISMQVQSRQWIELIVISMQSCGKLSRPRLCLRCADPATLHTLTKSSRGVGLFAHHRVKHNRQRAPCHRDHVTKLLTTLSFHPSSCACQTHSQRRGAGAVSLSNVGISGVSASSCLYETAPRFTAFTSVTSVVVTACVTVA</sequence>
<organism evidence="1 2">
    <name type="scientific">Batillaria attramentaria</name>
    <dbReference type="NCBI Taxonomy" id="370345"/>
    <lineage>
        <taxon>Eukaryota</taxon>
        <taxon>Metazoa</taxon>
        <taxon>Spiralia</taxon>
        <taxon>Lophotrochozoa</taxon>
        <taxon>Mollusca</taxon>
        <taxon>Gastropoda</taxon>
        <taxon>Caenogastropoda</taxon>
        <taxon>Sorbeoconcha</taxon>
        <taxon>Cerithioidea</taxon>
        <taxon>Batillariidae</taxon>
        <taxon>Batillaria</taxon>
    </lineage>
</organism>
<protein>
    <recommendedName>
        <fullName evidence="3">Secreted protein</fullName>
    </recommendedName>
</protein>
<comment type="caution">
    <text evidence="1">The sequence shown here is derived from an EMBL/GenBank/DDBJ whole genome shotgun (WGS) entry which is preliminary data.</text>
</comment>
<gene>
    <name evidence="1" type="ORF">BaRGS_00030824</name>
</gene>
<reference evidence="1 2" key="1">
    <citation type="journal article" date="2023" name="Sci. Data">
        <title>Genome assembly of the Korean intertidal mud-creeper Batillaria attramentaria.</title>
        <authorList>
            <person name="Patra A.K."/>
            <person name="Ho P.T."/>
            <person name="Jun S."/>
            <person name="Lee S.J."/>
            <person name="Kim Y."/>
            <person name="Won Y.J."/>
        </authorList>
    </citation>
    <scope>NUCLEOTIDE SEQUENCE [LARGE SCALE GENOMIC DNA]</scope>
    <source>
        <strain evidence="1">Wonlab-2016</strain>
    </source>
</reference>
<dbReference type="AlphaFoldDB" id="A0ABD0JTB3"/>
<evidence type="ECO:0008006" key="3">
    <source>
        <dbReference type="Google" id="ProtNLM"/>
    </source>
</evidence>
<accession>A0ABD0JTB3</accession>